<evidence type="ECO:0000313" key="2">
    <source>
        <dbReference type="Proteomes" id="UP000694845"/>
    </source>
</evidence>
<dbReference type="Pfam" id="PF00811">
    <property type="entry name" value="Ependymin"/>
    <property type="match status" value="1"/>
</dbReference>
<dbReference type="GO" id="GO:0005764">
    <property type="term" value="C:lysosome"/>
    <property type="evidence" value="ECO:0007669"/>
    <property type="project" value="TreeGrafter"/>
</dbReference>
<proteinExistence type="predicted"/>
<protein>
    <submittedName>
        <fullName evidence="3">Development-specific protein LVN1.2-like</fullName>
    </submittedName>
</protein>
<dbReference type="PANTHER" id="PTHR10697">
    <property type="entry name" value="MAMMALIAN EPENDYMIN-RELATED PROTEIN 1"/>
    <property type="match status" value="1"/>
</dbReference>
<dbReference type="InterPro" id="IPR001299">
    <property type="entry name" value="Ependymin"/>
</dbReference>
<feature type="signal peptide" evidence="1">
    <location>
        <begin position="1"/>
        <end position="17"/>
    </location>
</feature>
<reference evidence="3" key="1">
    <citation type="submission" date="2025-08" db="UniProtKB">
        <authorList>
            <consortium name="RefSeq"/>
        </authorList>
    </citation>
    <scope>IDENTIFICATION</scope>
</reference>
<dbReference type="GO" id="GO:0005576">
    <property type="term" value="C:extracellular region"/>
    <property type="evidence" value="ECO:0007669"/>
    <property type="project" value="InterPro"/>
</dbReference>
<dbReference type="OMA" id="QGNSCME"/>
<evidence type="ECO:0000313" key="3">
    <source>
        <dbReference type="RefSeq" id="XP_022102177.1"/>
    </source>
</evidence>
<dbReference type="KEGG" id="aplc:110985451"/>
<organism evidence="2 3">
    <name type="scientific">Acanthaster planci</name>
    <name type="common">Crown-of-thorns starfish</name>
    <dbReference type="NCBI Taxonomy" id="133434"/>
    <lineage>
        <taxon>Eukaryota</taxon>
        <taxon>Metazoa</taxon>
        <taxon>Echinodermata</taxon>
        <taxon>Eleutherozoa</taxon>
        <taxon>Asterozoa</taxon>
        <taxon>Asteroidea</taxon>
        <taxon>Valvatacea</taxon>
        <taxon>Valvatida</taxon>
        <taxon>Acanthasteridae</taxon>
        <taxon>Acanthaster</taxon>
    </lineage>
</organism>
<keyword evidence="2" id="KW-1185">Reference proteome</keyword>
<dbReference type="Proteomes" id="UP000694845">
    <property type="component" value="Unplaced"/>
</dbReference>
<dbReference type="GeneID" id="110985451"/>
<sequence>MDVKSLLFANLMLVAMATTLAPKKCCFPDQFESIDGKVVGTTSAGKGVAVSANYQLAFDYTNQRLAEFAYIEDQGELTKFQYIVDYAKGVEYIIQIASIVSACSKGKLPPQATMLHCIPDDAIYTGSLYYGDRQINVDVFKFSSQTEPLAGNITLSVTKGECIPFNSVVTGQLYDVPTLFVDSFSNYTNGIRDPSKYFTVPDLCPKSFSNETTRYVTPFVRIL</sequence>
<dbReference type="GO" id="GO:0007160">
    <property type="term" value="P:cell-matrix adhesion"/>
    <property type="evidence" value="ECO:0007669"/>
    <property type="project" value="InterPro"/>
</dbReference>
<name>A0A8B7ZB22_ACAPL</name>
<dbReference type="OrthoDB" id="10070532at2759"/>
<gene>
    <name evidence="3" type="primary">LOC110985451</name>
</gene>
<dbReference type="PANTHER" id="PTHR10697:SF13">
    <property type="entry name" value="RICIN B LECTIN DOMAIN-CONTAINING PROTEIN"/>
    <property type="match status" value="1"/>
</dbReference>
<dbReference type="RefSeq" id="XP_022102177.1">
    <property type="nucleotide sequence ID" value="XM_022246485.1"/>
</dbReference>
<evidence type="ECO:0000256" key="1">
    <source>
        <dbReference type="SAM" id="SignalP"/>
    </source>
</evidence>
<accession>A0A8B7ZB22</accession>
<dbReference type="GO" id="GO:0005509">
    <property type="term" value="F:calcium ion binding"/>
    <property type="evidence" value="ECO:0007669"/>
    <property type="project" value="InterPro"/>
</dbReference>
<keyword evidence="1" id="KW-0732">Signal</keyword>
<dbReference type="AlphaFoldDB" id="A0A8B7ZB22"/>
<feature type="chain" id="PRO_5034770349" evidence="1">
    <location>
        <begin position="18"/>
        <end position="223"/>
    </location>
</feature>